<keyword evidence="1" id="KW-0472">Membrane</keyword>
<dbReference type="EMBL" id="SHKM01000002">
    <property type="protein sequence ID" value="RZT76378.1"/>
    <property type="molecule type" value="Genomic_DNA"/>
</dbReference>
<organism evidence="2 3">
    <name type="scientific">Azospira oryzae</name>
    <dbReference type="NCBI Taxonomy" id="146939"/>
    <lineage>
        <taxon>Bacteria</taxon>
        <taxon>Pseudomonadati</taxon>
        <taxon>Pseudomonadota</taxon>
        <taxon>Betaproteobacteria</taxon>
        <taxon>Rhodocyclales</taxon>
        <taxon>Rhodocyclaceae</taxon>
        <taxon>Azospira</taxon>
    </lineage>
</organism>
<accession>A0ABY0IME4</accession>
<sequence length="113" mass="12996">MAPPENTAATAAADPAPVPEETLLRQILAAQKRQSRQVITEVLQMRGLMPLLMKTRNGGQWSAEEKAELLRHLRRLSRLSPYLLFLLLPGSALILPFYAWWLDRRRLRRNALR</sequence>
<protein>
    <submittedName>
        <fullName evidence="2">Uncharacterized protein</fullName>
    </submittedName>
</protein>
<dbReference type="RefSeq" id="WP_130459595.1">
    <property type="nucleotide sequence ID" value="NZ_SHKM01000002.1"/>
</dbReference>
<comment type="caution">
    <text evidence="2">The sequence shown here is derived from an EMBL/GenBank/DDBJ whole genome shotgun (WGS) entry which is preliminary data.</text>
</comment>
<evidence type="ECO:0000313" key="3">
    <source>
        <dbReference type="Proteomes" id="UP000292136"/>
    </source>
</evidence>
<evidence type="ECO:0000256" key="1">
    <source>
        <dbReference type="SAM" id="Phobius"/>
    </source>
</evidence>
<proteinExistence type="predicted"/>
<feature type="transmembrane region" description="Helical" evidence="1">
    <location>
        <begin position="82"/>
        <end position="102"/>
    </location>
</feature>
<gene>
    <name evidence="2" type="ORF">EV678_2254</name>
</gene>
<keyword evidence="1" id="KW-1133">Transmembrane helix</keyword>
<keyword evidence="3" id="KW-1185">Reference proteome</keyword>
<keyword evidence="1" id="KW-0812">Transmembrane</keyword>
<name>A0ABY0IME4_9RHOO</name>
<reference evidence="2 3" key="1">
    <citation type="submission" date="2019-02" db="EMBL/GenBank/DDBJ databases">
        <title>Genomic Encyclopedia of Type Strains, Phase IV (KMG-IV): sequencing the most valuable type-strain genomes for metagenomic binning, comparative biology and taxonomic classification.</title>
        <authorList>
            <person name="Goeker M."/>
        </authorList>
    </citation>
    <scope>NUCLEOTIDE SEQUENCE [LARGE SCALE GENOMIC DNA]</scope>
    <source>
        <strain evidence="2 3">DSM 21223</strain>
    </source>
</reference>
<dbReference type="Proteomes" id="UP000292136">
    <property type="component" value="Unassembled WGS sequence"/>
</dbReference>
<evidence type="ECO:0000313" key="2">
    <source>
        <dbReference type="EMBL" id="RZT76378.1"/>
    </source>
</evidence>